<dbReference type="GO" id="GO:0005739">
    <property type="term" value="C:mitochondrion"/>
    <property type="evidence" value="ECO:0007669"/>
    <property type="project" value="UniProtKB-SubCell"/>
</dbReference>
<keyword evidence="6" id="KW-0963">Cytoplasm</keyword>
<dbReference type="PANTHER" id="PTHR13113:SF1">
    <property type="entry name" value="EVOLUTIONARILY CONSERVED SIGNALING INTERMEDIATE IN TOLL PATHWAY, MITOCHONDRIAL"/>
    <property type="match status" value="1"/>
</dbReference>
<comment type="subcellular location">
    <subcellularLocation>
        <location evidence="3">Cytoplasm</location>
    </subcellularLocation>
    <subcellularLocation>
        <location evidence="2">Mitochondrion</location>
    </subcellularLocation>
    <subcellularLocation>
        <location evidence="1">Nucleus</location>
    </subcellularLocation>
</comment>
<keyword evidence="10" id="KW-0496">Mitochondrion</keyword>
<dbReference type="InterPro" id="IPR046448">
    <property type="entry name" value="ECSIT_N"/>
</dbReference>
<gene>
    <name evidence="13" type="ORF">SNE40_020242</name>
</gene>
<evidence type="ECO:0000256" key="5">
    <source>
        <dbReference type="ARBA" id="ARBA00019998"/>
    </source>
</evidence>
<evidence type="ECO:0000256" key="11">
    <source>
        <dbReference type="ARBA" id="ARBA00023242"/>
    </source>
</evidence>
<comment type="caution">
    <text evidence="13">The sequence shown here is derived from an EMBL/GenBank/DDBJ whole genome shotgun (WGS) entry which is preliminary data.</text>
</comment>
<keyword evidence="9" id="KW-0809">Transit peptide</keyword>
<dbReference type="PANTHER" id="PTHR13113">
    <property type="entry name" value="ECSIT EVOLUTIONARILY CONSERVED SIGNALING INTERMEDIATE IN TOLL PATHWAYS"/>
    <property type="match status" value="1"/>
</dbReference>
<proteinExistence type="inferred from homology"/>
<accession>A0AAN8G3S3</accession>
<protein>
    <recommendedName>
        <fullName evidence="5">Evolutionarily conserved signaling intermediate in Toll pathway, mitochondrial</fullName>
    </recommendedName>
</protein>
<evidence type="ECO:0000256" key="4">
    <source>
        <dbReference type="ARBA" id="ARBA00007674"/>
    </source>
</evidence>
<evidence type="ECO:0000256" key="9">
    <source>
        <dbReference type="ARBA" id="ARBA00022946"/>
    </source>
</evidence>
<evidence type="ECO:0000256" key="3">
    <source>
        <dbReference type="ARBA" id="ARBA00004496"/>
    </source>
</evidence>
<keyword evidence="11" id="KW-0539">Nucleus</keyword>
<dbReference type="InterPro" id="IPR010418">
    <property type="entry name" value="ECSIT"/>
</dbReference>
<sequence length="396" mass="46165">MEKLRKLCTYVLQRRSHILNKNKLLIGYHTSSVRLWRDKVAIKIEEKLAVQHQGVFNEILAKKKADKTAFQTAIAYYIAKEKLYRRGHVEFIEAALHQMKEFGVERDLSAYKALLRVFPEGKMIPKSVWQVELFHYPKQQSCAIELMDQMEYHGVCPDREFGCILESIFGAEVHAFRKFRRMLYWLPKFKNASPYPIPYTLPIDPIELAMLALKRMVIDNQNKLTVWKTLEAEEEPLEDTFIVSAMSPEQKELIEEHPETKPLIVEGGYKTWLRNISQIYFVLRADPKPENFTKPPNDTRYEDEEDLFEFTTIFEEEKPKSVSNALSIHEQPDGTVLGMCITGTSSKNSIVTWIRYLQQTNPKLEKIPIVFQMRTPESGLQVIETDQEQNVGKFIS</sequence>
<evidence type="ECO:0000259" key="12">
    <source>
        <dbReference type="SMART" id="SM01284"/>
    </source>
</evidence>
<name>A0AAN8G3S3_PATCE</name>
<keyword evidence="8" id="KW-0391">Immunity</keyword>
<evidence type="ECO:0000256" key="1">
    <source>
        <dbReference type="ARBA" id="ARBA00004123"/>
    </source>
</evidence>
<evidence type="ECO:0000256" key="2">
    <source>
        <dbReference type="ARBA" id="ARBA00004173"/>
    </source>
</evidence>
<evidence type="ECO:0000256" key="6">
    <source>
        <dbReference type="ARBA" id="ARBA00022490"/>
    </source>
</evidence>
<comment type="similarity">
    <text evidence="4">Belongs to the ECSIT family.</text>
</comment>
<evidence type="ECO:0000313" key="14">
    <source>
        <dbReference type="Proteomes" id="UP001347796"/>
    </source>
</evidence>
<organism evidence="13 14">
    <name type="scientific">Patella caerulea</name>
    <name type="common">Rayed Mediterranean limpet</name>
    <dbReference type="NCBI Taxonomy" id="87958"/>
    <lineage>
        <taxon>Eukaryota</taxon>
        <taxon>Metazoa</taxon>
        <taxon>Spiralia</taxon>
        <taxon>Lophotrochozoa</taxon>
        <taxon>Mollusca</taxon>
        <taxon>Gastropoda</taxon>
        <taxon>Patellogastropoda</taxon>
        <taxon>Patelloidea</taxon>
        <taxon>Patellidae</taxon>
        <taxon>Patella</taxon>
    </lineage>
</organism>
<reference evidence="13 14" key="1">
    <citation type="submission" date="2024-01" db="EMBL/GenBank/DDBJ databases">
        <title>The genome of the rayed Mediterranean limpet Patella caerulea (Linnaeus, 1758).</title>
        <authorList>
            <person name="Anh-Thu Weber A."/>
            <person name="Halstead-Nussloch G."/>
        </authorList>
    </citation>
    <scope>NUCLEOTIDE SEQUENCE [LARGE SCALE GENOMIC DNA]</scope>
    <source>
        <strain evidence="13">AATW-2023a</strain>
        <tissue evidence="13">Whole specimen</tissue>
    </source>
</reference>
<evidence type="ECO:0000256" key="8">
    <source>
        <dbReference type="ARBA" id="ARBA00022859"/>
    </source>
</evidence>
<keyword evidence="7" id="KW-0399">Innate immunity</keyword>
<evidence type="ECO:0000256" key="10">
    <source>
        <dbReference type="ARBA" id="ARBA00023128"/>
    </source>
</evidence>
<dbReference type="GO" id="GO:0005634">
    <property type="term" value="C:nucleus"/>
    <property type="evidence" value="ECO:0007669"/>
    <property type="project" value="UniProtKB-SubCell"/>
</dbReference>
<evidence type="ECO:0000256" key="7">
    <source>
        <dbReference type="ARBA" id="ARBA00022588"/>
    </source>
</evidence>
<dbReference type="GO" id="GO:0007178">
    <property type="term" value="P:cell surface receptor protein serine/threonine kinase signaling pathway"/>
    <property type="evidence" value="ECO:0007669"/>
    <property type="project" value="TreeGrafter"/>
</dbReference>
<evidence type="ECO:0000313" key="13">
    <source>
        <dbReference type="EMBL" id="KAK6169132.1"/>
    </source>
</evidence>
<feature type="domain" description="ECSIT C-terminal" evidence="12">
    <location>
        <begin position="247"/>
        <end position="374"/>
    </location>
</feature>
<dbReference type="GO" id="GO:0045087">
    <property type="term" value="P:innate immune response"/>
    <property type="evidence" value="ECO:0007669"/>
    <property type="project" value="UniProtKB-KW"/>
</dbReference>
<dbReference type="InterPro" id="IPR029342">
    <property type="entry name" value="ECIST_C"/>
</dbReference>
<dbReference type="Pfam" id="PF14784">
    <property type="entry name" value="ECSIT_C"/>
    <property type="match status" value="1"/>
</dbReference>
<keyword evidence="14" id="KW-1185">Reference proteome</keyword>
<dbReference type="Proteomes" id="UP001347796">
    <property type="component" value="Unassembled WGS sequence"/>
</dbReference>
<dbReference type="EMBL" id="JAZGQO010000015">
    <property type="protein sequence ID" value="KAK6169132.1"/>
    <property type="molecule type" value="Genomic_DNA"/>
</dbReference>
<dbReference type="Pfam" id="PF06239">
    <property type="entry name" value="ECSIT_N"/>
    <property type="match status" value="1"/>
</dbReference>
<dbReference type="AlphaFoldDB" id="A0AAN8G3S3"/>
<dbReference type="SMART" id="SM01284">
    <property type="entry name" value="ECSIT_Cterm"/>
    <property type="match status" value="1"/>
</dbReference>